<keyword evidence="3" id="KW-0804">Transcription</keyword>
<dbReference type="PROSITE" id="PS00042">
    <property type="entry name" value="HTH_CRP_1"/>
    <property type="match status" value="1"/>
</dbReference>
<dbReference type="SUPFAM" id="SSF46785">
    <property type="entry name" value="Winged helix' DNA-binding domain"/>
    <property type="match status" value="1"/>
</dbReference>
<dbReference type="InterPro" id="IPR012318">
    <property type="entry name" value="HTH_CRP"/>
</dbReference>
<reference evidence="5 6" key="1">
    <citation type="submission" date="2019-12" db="EMBL/GenBank/DDBJ databases">
        <title>Genomic-based taxomic classification of the family Erythrobacteraceae.</title>
        <authorList>
            <person name="Xu L."/>
        </authorList>
    </citation>
    <scope>NUCLEOTIDE SEQUENCE [LARGE SCALE GENOMIC DNA]</scope>
    <source>
        <strain evidence="5 6">RC4-10-4</strain>
    </source>
</reference>
<dbReference type="RefSeq" id="WP_160731885.1">
    <property type="nucleotide sequence ID" value="NZ_BMJK01000002.1"/>
</dbReference>
<dbReference type="EMBL" id="WTYH01000001">
    <property type="protein sequence ID" value="MXO94405.1"/>
    <property type="molecule type" value="Genomic_DNA"/>
</dbReference>
<dbReference type="Gene3D" id="1.10.10.10">
    <property type="entry name" value="Winged helix-like DNA-binding domain superfamily/Winged helix DNA-binding domain"/>
    <property type="match status" value="1"/>
</dbReference>
<dbReference type="InterPro" id="IPR018490">
    <property type="entry name" value="cNMP-bd_dom_sf"/>
</dbReference>
<keyword evidence="6" id="KW-1185">Reference proteome</keyword>
<evidence type="ECO:0000256" key="3">
    <source>
        <dbReference type="ARBA" id="ARBA00023163"/>
    </source>
</evidence>
<dbReference type="SMART" id="SM00419">
    <property type="entry name" value="HTH_CRP"/>
    <property type="match status" value="1"/>
</dbReference>
<evidence type="ECO:0000259" key="4">
    <source>
        <dbReference type="PROSITE" id="PS51063"/>
    </source>
</evidence>
<dbReference type="SUPFAM" id="SSF51206">
    <property type="entry name" value="cAMP-binding domain-like"/>
    <property type="match status" value="1"/>
</dbReference>
<gene>
    <name evidence="5" type="ORF">GRI62_12440</name>
</gene>
<evidence type="ECO:0000313" key="5">
    <source>
        <dbReference type="EMBL" id="MXO94405.1"/>
    </source>
</evidence>
<proteinExistence type="predicted"/>
<dbReference type="OrthoDB" id="667966at2"/>
<dbReference type="PROSITE" id="PS51063">
    <property type="entry name" value="HTH_CRP_2"/>
    <property type="match status" value="1"/>
</dbReference>
<comment type="caution">
    <text evidence="5">The sequence shown here is derived from an EMBL/GenBank/DDBJ whole genome shotgun (WGS) entry which is preliminary data.</text>
</comment>
<dbReference type="CDD" id="cd00092">
    <property type="entry name" value="HTH_CRP"/>
    <property type="match status" value="1"/>
</dbReference>
<protein>
    <submittedName>
        <fullName evidence="5">Helix-turn-helix domain-containing protein</fullName>
    </submittedName>
</protein>
<dbReference type="PRINTS" id="PR00034">
    <property type="entry name" value="HTHCRP"/>
</dbReference>
<dbReference type="GO" id="GO:0003677">
    <property type="term" value="F:DNA binding"/>
    <property type="evidence" value="ECO:0007669"/>
    <property type="project" value="UniProtKB-KW"/>
</dbReference>
<dbReference type="InterPro" id="IPR036390">
    <property type="entry name" value="WH_DNA-bd_sf"/>
</dbReference>
<organism evidence="5 6">
    <name type="scientific">Aurantiacibacter arachoides</name>
    <dbReference type="NCBI Taxonomy" id="1850444"/>
    <lineage>
        <taxon>Bacteria</taxon>
        <taxon>Pseudomonadati</taxon>
        <taxon>Pseudomonadota</taxon>
        <taxon>Alphaproteobacteria</taxon>
        <taxon>Sphingomonadales</taxon>
        <taxon>Erythrobacteraceae</taxon>
        <taxon>Aurantiacibacter</taxon>
    </lineage>
</organism>
<keyword evidence="1" id="KW-0805">Transcription regulation</keyword>
<evidence type="ECO:0000313" key="6">
    <source>
        <dbReference type="Proteomes" id="UP000460626"/>
    </source>
</evidence>
<dbReference type="Pfam" id="PF13545">
    <property type="entry name" value="HTH_Crp_2"/>
    <property type="match status" value="1"/>
</dbReference>
<dbReference type="InterPro" id="IPR036388">
    <property type="entry name" value="WH-like_DNA-bd_sf"/>
</dbReference>
<dbReference type="InterPro" id="IPR014710">
    <property type="entry name" value="RmlC-like_jellyroll"/>
</dbReference>
<accession>A0A845A2N8</accession>
<dbReference type="AlphaFoldDB" id="A0A845A2N8"/>
<dbReference type="InterPro" id="IPR018335">
    <property type="entry name" value="Tscrpt_reg_HTH_Crp-type_CS"/>
</dbReference>
<dbReference type="FunFam" id="1.10.10.10:FF:000028">
    <property type="entry name" value="Fumarate/nitrate reduction transcriptional regulator Fnr"/>
    <property type="match status" value="1"/>
</dbReference>
<evidence type="ECO:0000256" key="2">
    <source>
        <dbReference type="ARBA" id="ARBA00023125"/>
    </source>
</evidence>
<dbReference type="Proteomes" id="UP000460626">
    <property type="component" value="Unassembled WGS sequence"/>
</dbReference>
<sequence>MSQVEPFEHFAKTILPPDLHVSCIKRLQSLGRIHHVGPGELAELNEGSHRWVVFFSAGAAKLVAHVGVDREHIVCFAFGGEFLALSPASQTHHALHALTACRLIAFPAREFMRVATECGNAACSIFDRSLLALDRAREESVLLGRKTARERMASFLLTMVERIGEHRGEAISLILPMSRREIADSLGLTIETVSRQLTELRNSGIIASQGRFEILILDRVSLRECAALVPWIA</sequence>
<dbReference type="GO" id="GO:0003700">
    <property type="term" value="F:DNA-binding transcription factor activity"/>
    <property type="evidence" value="ECO:0007669"/>
    <property type="project" value="InterPro"/>
</dbReference>
<name>A0A845A2N8_9SPHN</name>
<evidence type="ECO:0000256" key="1">
    <source>
        <dbReference type="ARBA" id="ARBA00023015"/>
    </source>
</evidence>
<dbReference type="Gene3D" id="2.60.120.10">
    <property type="entry name" value="Jelly Rolls"/>
    <property type="match status" value="1"/>
</dbReference>
<feature type="domain" description="HTH crp-type" evidence="4">
    <location>
        <begin position="146"/>
        <end position="220"/>
    </location>
</feature>
<keyword evidence="2" id="KW-0238">DNA-binding</keyword>